<feature type="compositionally biased region" description="Basic and acidic residues" evidence="14">
    <location>
        <begin position="554"/>
        <end position="568"/>
    </location>
</feature>
<evidence type="ECO:0000256" key="9">
    <source>
        <dbReference type="ARBA" id="ARBA00023180"/>
    </source>
</evidence>
<keyword evidence="15" id="KW-1133">Transmembrane helix</keyword>
<feature type="chain" id="PRO_5013194936" description="PRKR-like endoplasmic reticulum kinase" evidence="16">
    <location>
        <begin position="28"/>
        <end position="1089"/>
    </location>
</feature>
<organism evidence="18 19">
    <name type="scientific">Diploscapter pachys</name>
    <dbReference type="NCBI Taxonomy" id="2018661"/>
    <lineage>
        <taxon>Eukaryota</taxon>
        <taxon>Metazoa</taxon>
        <taxon>Ecdysozoa</taxon>
        <taxon>Nematoda</taxon>
        <taxon>Chromadorea</taxon>
        <taxon>Rhabditida</taxon>
        <taxon>Rhabditina</taxon>
        <taxon>Rhabditomorpha</taxon>
        <taxon>Rhabditoidea</taxon>
        <taxon>Rhabditidae</taxon>
        <taxon>Diploscapter</taxon>
    </lineage>
</organism>
<dbReference type="InterPro" id="IPR008271">
    <property type="entry name" value="Ser/Thr_kinase_AS"/>
</dbReference>
<dbReference type="AlphaFoldDB" id="A0A2A2KZS2"/>
<evidence type="ECO:0000313" key="19">
    <source>
        <dbReference type="Proteomes" id="UP000218231"/>
    </source>
</evidence>
<feature type="binding site" evidence="13">
    <location>
        <position position="658"/>
    </location>
    <ligand>
        <name>ATP</name>
        <dbReference type="ChEBI" id="CHEBI:30616"/>
    </ligand>
</feature>
<feature type="signal peptide" evidence="16">
    <location>
        <begin position="1"/>
        <end position="27"/>
    </location>
</feature>
<accession>A0A2A2KZS2</accession>
<feature type="region of interest" description="Disordered" evidence="14">
    <location>
        <begin position="950"/>
        <end position="969"/>
    </location>
</feature>
<dbReference type="SMART" id="SM00220">
    <property type="entry name" value="S_TKc"/>
    <property type="match status" value="1"/>
</dbReference>
<sequence length="1089" mass="123669">MYGSILNWFIVLILVLFVAVRFGGCDSAEYPEYHQEYQGDGQILEEEYLPPHELHSHLTTPPCCASPTVDNIDYLIISTMDGNLQALDIRDGGEVAWQMNLDDEPLMWGTLGRIQPLISPEGDTYELVPALDGSLFKYSERQRLLEPLPLNADMLLQASFRIGHDAIAGGRSVTTTGIDPISGKIRYHCSSVNCDAMDSEEADIQATLVFRRSTSTIRAVNALSGAERWNLSVSEYEAHLVLISQSTVVGQKSLVTFLIRPPEGIITALNSCGEEMWTKKLGSHIAKTWHLDAGQLNEISVLDGGAEVPKQPEEQENLAEPMTRQLARTETMFYLGTLNDEPFIIQSSKTKQELQRMIAGMELERVSQARNQLVSINSGAYHMDNTLDDILGSRNRRPRDLEGNQENQNDDEKSKQIALMQERHLAVARNQRERDERSTFREACPNSDGLSFIGEQDIRNAALEMSELGDQGWYIMCPSADGRVTGNSWFGRRQFNARCQAQFSDKMSKVFRLDETVSAWWRVIALGLSGFLVPIFIMIYRKWRRRNKVNRDFARQQSDISRKSHETKTTSCGPSIVGDKSGPESSLKESEKTIGTLLSERTSASSQNSITEPEYQSKFLTEFEPVKLLGHGGFGLVFEAINHLDTAHYAVKRIAVAKNKNDIERVLREVRAMAKLDHPNIIRYHYNWIEEPPPGWQEEKDKELFRRILTKSKRREIREDQKAAQEETEATNLSSDKENRYRTPVVKDSESSFDVGPKFEEPSLGKIDNPDDSWNGNDNLEDTESTSTEDSGEHDVKFGLQDREDSESIIFEKSVKCEESSRPSSSDLALKASRGDMNVDDVMLMTSRDQHEDVIPAAKQKCTNVAYVFIQMQLCQENTLHSWLTRHTNPEDRPLLKMKLWMQQLCSAISYIHSMRLIHRDLKPQNIFFGSNGSMKIGDLGLVTKNMTALDPSQDSEAPDDAVTSGDLNQTNQAGTRVYMSPEMLDEKPYTFKVDVFSLGLIFCELVVPFKTTMERYRTLENLQRDLDCEVLKDKPMEEEFVKWLTRQNPDERPTCDEILNSEYFNNEAMYREMGLRGSRTMTPPGNFE</sequence>
<evidence type="ECO:0000256" key="5">
    <source>
        <dbReference type="ARBA" id="ARBA00022824"/>
    </source>
</evidence>
<feature type="domain" description="Protein kinase" evidence="17">
    <location>
        <begin position="623"/>
        <end position="1065"/>
    </location>
</feature>
<dbReference type="Gene3D" id="3.30.200.20">
    <property type="entry name" value="Phosphorylase Kinase, domain 1"/>
    <property type="match status" value="1"/>
</dbReference>
<keyword evidence="7" id="KW-0810">Translation regulation</keyword>
<protein>
    <recommendedName>
        <fullName evidence="12">PRKR-like endoplasmic reticulum kinase</fullName>
    </recommendedName>
</protein>
<evidence type="ECO:0000256" key="6">
    <source>
        <dbReference type="ARBA" id="ARBA00022840"/>
    </source>
</evidence>
<keyword evidence="10" id="KW-0834">Unfolded protein response</keyword>
<gene>
    <name evidence="18" type="ORF">WR25_20629</name>
</gene>
<dbReference type="PROSITE" id="PS50011">
    <property type="entry name" value="PROTEIN_KINASE_DOM"/>
    <property type="match status" value="1"/>
</dbReference>
<keyword evidence="9" id="KW-0325">Glycoprotein</keyword>
<dbReference type="SUPFAM" id="SSF50998">
    <property type="entry name" value="Quinoprotein alcohol dehydrogenase-like"/>
    <property type="match status" value="1"/>
</dbReference>
<evidence type="ECO:0000256" key="1">
    <source>
        <dbReference type="ARBA" id="ARBA00004115"/>
    </source>
</evidence>
<feature type="compositionally biased region" description="Basic and acidic residues" evidence="14">
    <location>
        <begin position="716"/>
        <end position="725"/>
    </location>
</feature>
<reference evidence="18 19" key="1">
    <citation type="journal article" date="2017" name="Curr. Biol.">
        <title>Genome architecture and evolution of a unichromosomal asexual nematode.</title>
        <authorList>
            <person name="Fradin H."/>
            <person name="Zegar C."/>
            <person name="Gutwein M."/>
            <person name="Lucas J."/>
            <person name="Kovtun M."/>
            <person name="Corcoran D."/>
            <person name="Baugh L.R."/>
            <person name="Kiontke K."/>
            <person name="Gunsalus K."/>
            <person name="Fitch D.H."/>
            <person name="Piano F."/>
        </authorList>
    </citation>
    <scope>NUCLEOTIDE SEQUENCE [LARGE SCALE GENOMIC DNA]</scope>
    <source>
        <strain evidence="18">PF1309</strain>
    </source>
</reference>
<comment type="subcellular location">
    <subcellularLocation>
        <location evidence="1">Endoplasmic reticulum membrane</location>
        <topology evidence="1">Single-pass type I membrane protein</topology>
    </subcellularLocation>
</comment>
<evidence type="ECO:0000256" key="3">
    <source>
        <dbReference type="ARBA" id="ARBA00022741"/>
    </source>
</evidence>
<evidence type="ECO:0000256" key="13">
    <source>
        <dbReference type="PROSITE-ProRule" id="PRU10141"/>
    </source>
</evidence>
<dbReference type="PANTHER" id="PTHR11042:SF91">
    <property type="entry name" value="EUKARYOTIC TRANSLATION INITIATION FACTOR 2-ALPHA KINASE"/>
    <property type="match status" value="1"/>
</dbReference>
<evidence type="ECO:0000256" key="15">
    <source>
        <dbReference type="SAM" id="Phobius"/>
    </source>
</evidence>
<dbReference type="GO" id="GO:0005634">
    <property type="term" value="C:nucleus"/>
    <property type="evidence" value="ECO:0007669"/>
    <property type="project" value="TreeGrafter"/>
</dbReference>
<dbReference type="Gene3D" id="1.10.510.10">
    <property type="entry name" value="Transferase(Phosphotransferase) domain 1"/>
    <property type="match status" value="1"/>
</dbReference>
<evidence type="ECO:0000256" key="2">
    <source>
        <dbReference type="ARBA" id="ARBA00022679"/>
    </source>
</evidence>
<dbReference type="InterPro" id="IPR050339">
    <property type="entry name" value="CC_SR_Kinase"/>
</dbReference>
<feature type="region of interest" description="Disordered" evidence="14">
    <location>
        <begin position="554"/>
        <end position="592"/>
    </location>
</feature>
<feature type="compositionally biased region" description="Basic and acidic residues" evidence="14">
    <location>
        <begin position="735"/>
        <end position="750"/>
    </location>
</feature>
<dbReference type="Pfam" id="PF00069">
    <property type="entry name" value="Pkinase"/>
    <property type="match status" value="2"/>
</dbReference>
<dbReference type="GO" id="GO:0005524">
    <property type="term" value="F:ATP binding"/>
    <property type="evidence" value="ECO:0007669"/>
    <property type="project" value="UniProtKB-UniRule"/>
</dbReference>
<keyword evidence="16" id="KW-0732">Signal</keyword>
<name>A0A2A2KZS2_9BILA</name>
<feature type="compositionally biased region" description="Basic and acidic residues" evidence="14">
    <location>
        <begin position="791"/>
        <end position="803"/>
    </location>
</feature>
<evidence type="ECO:0000313" key="18">
    <source>
        <dbReference type="EMBL" id="PAV79400.1"/>
    </source>
</evidence>
<evidence type="ECO:0000256" key="12">
    <source>
        <dbReference type="ARBA" id="ARBA00041500"/>
    </source>
</evidence>
<dbReference type="FunFam" id="3.30.200.20:FF:000706">
    <property type="entry name" value="Protein kinase"/>
    <property type="match status" value="1"/>
</dbReference>
<dbReference type="PANTHER" id="PTHR11042">
    <property type="entry name" value="EUKARYOTIC TRANSLATION INITIATION FACTOR 2-ALPHA KINASE EIF2-ALPHA KINASE -RELATED"/>
    <property type="match status" value="1"/>
</dbReference>
<dbReference type="InterPro" id="IPR011047">
    <property type="entry name" value="Quinoprotein_ADH-like_sf"/>
</dbReference>
<dbReference type="GO" id="GO:0004694">
    <property type="term" value="F:eukaryotic translation initiation factor 2alpha kinase activity"/>
    <property type="evidence" value="ECO:0007669"/>
    <property type="project" value="TreeGrafter"/>
</dbReference>
<evidence type="ECO:0000256" key="8">
    <source>
        <dbReference type="ARBA" id="ARBA00023016"/>
    </source>
</evidence>
<dbReference type="InterPro" id="IPR000719">
    <property type="entry name" value="Prot_kinase_dom"/>
</dbReference>
<dbReference type="GO" id="GO:0005789">
    <property type="term" value="C:endoplasmic reticulum membrane"/>
    <property type="evidence" value="ECO:0007669"/>
    <property type="project" value="UniProtKB-SubCell"/>
</dbReference>
<feature type="region of interest" description="Disordered" evidence="14">
    <location>
        <begin position="716"/>
        <end position="803"/>
    </location>
</feature>
<keyword evidence="3 13" id="KW-0547">Nucleotide-binding</keyword>
<keyword evidence="4" id="KW-0418">Kinase</keyword>
<keyword evidence="8" id="KW-0346">Stress response</keyword>
<dbReference type="PROSITE" id="PS00108">
    <property type="entry name" value="PROTEIN_KINASE_ST"/>
    <property type="match status" value="1"/>
</dbReference>
<dbReference type="Gene3D" id="2.130.10.10">
    <property type="entry name" value="YVTN repeat-like/Quinoprotein amine dehydrogenase"/>
    <property type="match status" value="1"/>
</dbReference>
<evidence type="ECO:0000256" key="7">
    <source>
        <dbReference type="ARBA" id="ARBA00022845"/>
    </source>
</evidence>
<evidence type="ECO:0000256" key="11">
    <source>
        <dbReference type="ARBA" id="ARBA00037982"/>
    </source>
</evidence>
<feature type="region of interest" description="Disordered" evidence="14">
    <location>
        <begin position="389"/>
        <end position="414"/>
    </location>
</feature>
<dbReference type="Proteomes" id="UP000218231">
    <property type="component" value="Unassembled WGS sequence"/>
</dbReference>
<keyword evidence="15" id="KW-0812">Transmembrane</keyword>
<dbReference type="EMBL" id="LIAE01007420">
    <property type="protein sequence ID" value="PAV79400.1"/>
    <property type="molecule type" value="Genomic_DNA"/>
</dbReference>
<keyword evidence="15" id="KW-0472">Membrane</keyword>
<comment type="caution">
    <text evidence="18">The sequence shown here is derived from an EMBL/GenBank/DDBJ whole genome shotgun (WGS) entry which is preliminary data.</text>
</comment>
<feature type="transmembrane region" description="Helical" evidence="15">
    <location>
        <begin position="519"/>
        <end position="540"/>
    </location>
</feature>
<keyword evidence="2" id="KW-0808">Transferase</keyword>
<evidence type="ECO:0000259" key="17">
    <source>
        <dbReference type="PROSITE" id="PS50011"/>
    </source>
</evidence>
<dbReference type="PROSITE" id="PS00107">
    <property type="entry name" value="PROTEIN_KINASE_ATP"/>
    <property type="match status" value="1"/>
</dbReference>
<dbReference type="InterPro" id="IPR011009">
    <property type="entry name" value="Kinase-like_dom_sf"/>
</dbReference>
<dbReference type="STRING" id="2018661.A0A2A2KZS2"/>
<evidence type="ECO:0000256" key="16">
    <source>
        <dbReference type="SAM" id="SignalP"/>
    </source>
</evidence>
<dbReference type="GO" id="GO:0006986">
    <property type="term" value="P:response to unfolded protein"/>
    <property type="evidence" value="ECO:0007669"/>
    <property type="project" value="UniProtKB-KW"/>
</dbReference>
<evidence type="ECO:0000256" key="14">
    <source>
        <dbReference type="SAM" id="MobiDB-lite"/>
    </source>
</evidence>
<dbReference type="InterPro" id="IPR017441">
    <property type="entry name" value="Protein_kinase_ATP_BS"/>
</dbReference>
<dbReference type="InterPro" id="IPR015943">
    <property type="entry name" value="WD40/YVTN_repeat-like_dom_sf"/>
</dbReference>
<proteinExistence type="inferred from homology"/>
<keyword evidence="19" id="KW-1185">Reference proteome</keyword>
<dbReference type="OrthoDB" id="5864419at2759"/>
<evidence type="ECO:0000256" key="4">
    <source>
        <dbReference type="ARBA" id="ARBA00022777"/>
    </source>
</evidence>
<keyword evidence="5" id="KW-0256">Endoplasmic reticulum</keyword>
<comment type="similarity">
    <text evidence="11">Belongs to the protein kinase superfamily. Ser/Thr protein kinase family. GCN2 subfamily.</text>
</comment>
<dbReference type="SUPFAM" id="SSF56112">
    <property type="entry name" value="Protein kinase-like (PK-like)"/>
    <property type="match status" value="1"/>
</dbReference>
<evidence type="ECO:0000256" key="10">
    <source>
        <dbReference type="ARBA" id="ARBA00023230"/>
    </source>
</evidence>
<keyword evidence="6 13" id="KW-0067">ATP-binding</keyword>